<dbReference type="RefSeq" id="WP_202749941.1">
    <property type="nucleotide sequence ID" value="NZ_JAESWC010000012.1"/>
</dbReference>
<keyword evidence="2" id="KW-1185">Reference proteome</keyword>
<comment type="caution">
    <text evidence="1">The sequence shown here is derived from an EMBL/GenBank/DDBJ whole genome shotgun (WGS) entry which is preliminary data.</text>
</comment>
<proteinExistence type="predicted"/>
<organism evidence="1 2">
    <name type="scientific">Clostridium rhizosphaerae</name>
    <dbReference type="NCBI Taxonomy" id="2803861"/>
    <lineage>
        <taxon>Bacteria</taxon>
        <taxon>Bacillati</taxon>
        <taxon>Bacillota</taxon>
        <taxon>Clostridia</taxon>
        <taxon>Eubacteriales</taxon>
        <taxon>Clostridiaceae</taxon>
        <taxon>Clostridium</taxon>
    </lineage>
</organism>
<accession>A0ABS1TFU8</accession>
<protein>
    <submittedName>
        <fullName evidence="1">Uncharacterized protein</fullName>
    </submittedName>
</protein>
<dbReference type="Proteomes" id="UP000632377">
    <property type="component" value="Unassembled WGS sequence"/>
</dbReference>
<name>A0ABS1TFU8_9CLOT</name>
<dbReference type="EMBL" id="JAESWC010000012">
    <property type="protein sequence ID" value="MBL4937189.1"/>
    <property type="molecule type" value="Genomic_DNA"/>
</dbReference>
<reference evidence="1 2" key="1">
    <citation type="submission" date="2021-01" db="EMBL/GenBank/DDBJ databases">
        <title>Genome public.</title>
        <authorList>
            <person name="Liu C."/>
            <person name="Sun Q."/>
        </authorList>
    </citation>
    <scope>NUCLEOTIDE SEQUENCE [LARGE SCALE GENOMIC DNA]</scope>
    <source>
        <strain evidence="1 2">YIM B02515</strain>
    </source>
</reference>
<evidence type="ECO:0000313" key="2">
    <source>
        <dbReference type="Proteomes" id="UP000632377"/>
    </source>
</evidence>
<sequence length="53" mass="6433">MIVTKIIETQTYLKQRQQKRSKSEPAKKKEAKSFNDILEYEYKERENQKISNI</sequence>
<evidence type="ECO:0000313" key="1">
    <source>
        <dbReference type="EMBL" id="MBL4937189.1"/>
    </source>
</evidence>
<gene>
    <name evidence="1" type="ORF">JK636_15790</name>
</gene>